<keyword evidence="1" id="KW-0732">Signal</keyword>
<feature type="signal peptide" evidence="1">
    <location>
        <begin position="1"/>
        <end position="20"/>
    </location>
</feature>
<evidence type="ECO:0000313" key="3">
    <source>
        <dbReference type="Proteomes" id="UP000031449"/>
    </source>
</evidence>
<sequence>MKLKSLISLLITAIFLVACTGDNENNSQTQESSIDIKALINDLSTREVQAEQASINGKQLTVTEEDGSESVYDVSHEDFFVSIAPYVNQTHPCTYHSLTGCQGEMIEETFKVYIEDSEGNVVIDESMTTFENGFIDLWLPRNDTYQVEIQHGDKTVESEISTYEDDATCITTMQLT</sequence>
<dbReference type="InterPro" id="IPR047808">
    <property type="entry name" value="CueP-like"/>
</dbReference>
<evidence type="ECO:0000313" key="2">
    <source>
        <dbReference type="EMBL" id="AJD92207.1"/>
    </source>
</evidence>
<dbReference type="NCBIfam" id="NF038094">
    <property type="entry name" value="CueP_fam"/>
    <property type="match status" value="1"/>
</dbReference>
<evidence type="ECO:0000256" key="1">
    <source>
        <dbReference type="SAM" id="SignalP"/>
    </source>
</evidence>
<proteinExistence type="predicted"/>
<dbReference type="Pfam" id="PF21172">
    <property type="entry name" value="CueP"/>
    <property type="match status" value="1"/>
</dbReference>
<organism evidence="2 3">
    <name type="scientific">Jeotgalibacillus malaysiensis</name>
    <dbReference type="NCBI Taxonomy" id="1508404"/>
    <lineage>
        <taxon>Bacteria</taxon>
        <taxon>Bacillati</taxon>
        <taxon>Bacillota</taxon>
        <taxon>Bacilli</taxon>
        <taxon>Bacillales</taxon>
        <taxon>Caryophanaceae</taxon>
        <taxon>Jeotgalibacillus</taxon>
    </lineage>
</organism>
<accession>A0A0B5AU02</accession>
<name>A0A0B5AU02_9BACL</name>
<dbReference type="EMBL" id="CP009416">
    <property type="protein sequence ID" value="AJD92207.1"/>
    <property type="molecule type" value="Genomic_DNA"/>
</dbReference>
<dbReference type="KEGG" id="jeo:JMA_28900"/>
<dbReference type="PROSITE" id="PS51257">
    <property type="entry name" value="PROKAR_LIPOPROTEIN"/>
    <property type="match status" value="1"/>
</dbReference>
<gene>
    <name evidence="2" type="ORF">JMA_28900</name>
</gene>
<evidence type="ECO:0008006" key="4">
    <source>
        <dbReference type="Google" id="ProtNLM"/>
    </source>
</evidence>
<keyword evidence="3" id="KW-1185">Reference proteome</keyword>
<dbReference type="BioCyc" id="JESP1508404:G14D9-12171-MONOMER"/>
<dbReference type="AlphaFoldDB" id="A0A0B5AU02"/>
<feature type="chain" id="PRO_5038545123" description="Secreted protein" evidence="1">
    <location>
        <begin position="21"/>
        <end position="176"/>
    </location>
</feature>
<protein>
    <recommendedName>
        <fullName evidence="4">Secreted protein</fullName>
    </recommendedName>
</protein>
<dbReference type="Proteomes" id="UP000031449">
    <property type="component" value="Chromosome"/>
</dbReference>
<dbReference type="STRING" id="1508404.JMA_28900"/>
<dbReference type="HOGENOM" id="CLU_115304_1_0_9"/>
<dbReference type="OrthoDB" id="73040at2"/>
<reference evidence="2 3" key="1">
    <citation type="submission" date="2014-08" db="EMBL/GenBank/DDBJ databases">
        <title>Complete genome of a marine bacteria Jeotgalibacillus malaysiensis.</title>
        <authorList>
            <person name="Yaakop A.S."/>
            <person name="Chan K.-G."/>
            <person name="Goh K.M."/>
        </authorList>
    </citation>
    <scope>NUCLEOTIDE SEQUENCE [LARGE SCALE GENOMIC DNA]</scope>
    <source>
        <strain evidence="2 3">D5</strain>
    </source>
</reference>
<dbReference type="Gene3D" id="2.60.40.3700">
    <property type="match status" value="1"/>
</dbReference>